<dbReference type="Pfam" id="PF01852">
    <property type="entry name" value="START"/>
    <property type="match status" value="1"/>
</dbReference>
<accession>A0A426XVV9</accession>
<dbReference type="GO" id="GO:0000981">
    <property type="term" value="F:DNA-binding transcription factor activity, RNA polymerase II-specific"/>
    <property type="evidence" value="ECO:0007669"/>
    <property type="project" value="InterPro"/>
</dbReference>
<evidence type="ECO:0000256" key="8">
    <source>
        <dbReference type="ARBA" id="ARBA00023242"/>
    </source>
</evidence>
<dbReference type="GO" id="GO:0005634">
    <property type="term" value="C:nucleus"/>
    <property type="evidence" value="ECO:0007669"/>
    <property type="project" value="UniProtKB-SubCell"/>
</dbReference>
<dbReference type="CDD" id="cd00086">
    <property type="entry name" value="homeodomain"/>
    <property type="match status" value="1"/>
</dbReference>
<protein>
    <recommendedName>
        <fullName evidence="16">Homeobox domain-containing protein</fullName>
    </recommendedName>
</protein>
<dbReference type="Proteomes" id="UP000287651">
    <property type="component" value="Unassembled WGS sequence"/>
</dbReference>
<keyword evidence="7" id="KW-0804">Transcription</keyword>
<evidence type="ECO:0000256" key="9">
    <source>
        <dbReference type="PROSITE-ProRule" id="PRU00108"/>
    </source>
</evidence>
<dbReference type="InterPro" id="IPR009057">
    <property type="entry name" value="Homeodomain-like_sf"/>
</dbReference>
<feature type="domain" description="Homeobox" evidence="12">
    <location>
        <begin position="1"/>
        <end position="41"/>
    </location>
</feature>
<evidence type="ECO:0000256" key="7">
    <source>
        <dbReference type="ARBA" id="ARBA00023163"/>
    </source>
</evidence>
<evidence type="ECO:0000256" key="6">
    <source>
        <dbReference type="ARBA" id="ARBA00023155"/>
    </source>
</evidence>
<feature type="domain" description="START" evidence="13">
    <location>
        <begin position="213"/>
        <end position="444"/>
    </location>
</feature>
<keyword evidence="3" id="KW-0805">Transcription regulation</keyword>
<feature type="coiled-coil region" evidence="11">
    <location>
        <begin position="64"/>
        <end position="138"/>
    </location>
</feature>
<dbReference type="Pfam" id="PF25797">
    <property type="entry name" value="PDF2_C"/>
    <property type="match status" value="1"/>
</dbReference>
<dbReference type="SMART" id="SM00234">
    <property type="entry name" value="START"/>
    <property type="match status" value="1"/>
</dbReference>
<evidence type="ECO:0000256" key="10">
    <source>
        <dbReference type="RuleBase" id="RU000682"/>
    </source>
</evidence>
<dbReference type="InterPro" id="IPR002913">
    <property type="entry name" value="START_lipid-bd_dom"/>
</dbReference>
<dbReference type="PANTHER" id="PTHR45654">
    <property type="entry name" value="HOMEOBOX-LEUCINE ZIPPER PROTEIN MERISTEM L1"/>
    <property type="match status" value="1"/>
</dbReference>
<evidence type="ECO:0000256" key="4">
    <source>
        <dbReference type="ARBA" id="ARBA00023054"/>
    </source>
</evidence>
<comment type="caution">
    <text evidence="14">The sequence shown here is derived from an EMBL/GenBank/DDBJ whole genome shotgun (WGS) entry which is preliminary data.</text>
</comment>
<dbReference type="SUPFAM" id="SSF46689">
    <property type="entry name" value="Homeodomain-like"/>
    <property type="match status" value="1"/>
</dbReference>
<dbReference type="AlphaFoldDB" id="A0A426XVV9"/>
<evidence type="ECO:0000256" key="1">
    <source>
        <dbReference type="ARBA" id="ARBA00004123"/>
    </source>
</evidence>
<keyword evidence="6 9" id="KW-0371">Homeobox</keyword>
<keyword evidence="5 9" id="KW-0238">DNA-binding</keyword>
<keyword evidence="8 9" id="KW-0539">Nucleus</keyword>
<gene>
    <name evidence="14" type="ORF">B296_00046635</name>
</gene>
<comment type="similarity">
    <text evidence="2">Belongs to the HD-ZIP homeobox family. Class IV subfamily.</text>
</comment>
<organism evidence="14 15">
    <name type="scientific">Ensete ventricosum</name>
    <name type="common">Abyssinian banana</name>
    <name type="synonym">Musa ensete</name>
    <dbReference type="NCBI Taxonomy" id="4639"/>
    <lineage>
        <taxon>Eukaryota</taxon>
        <taxon>Viridiplantae</taxon>
        <taxon>Streptophyta</taxon>
        <taxon>Embryophyta</taxon>
        <taxon>Tracheophyta</taxon>
        <taxon>Spermatophyta</taxon>
        <taxon>Magnoliopsida</taxon>
        <taxon>Liliopsida</taxon>
        <taxon>Zingiberales</taxon>
        <taxon>Musaceae</taxon>
        <taxon>Ensete</taxon>
    </lineage>
</organism>
<feature type="DNA-binding region" description="Homeobox" evidence="9">
    <location>
        <begin position="3"/>
        <end position="42"/>
    </location>
</feature>
<dbReference type="Gene3D" id="1.10.10.60">
    <property type="entry name" value="Homeodomain-like"/>
    <property type="match status" value="1"/>
</dbReference>
<dbReference type="CDD" id="cd08875">
    <property type="entry name" value="START_ArGLABRA2_like"/>
    <property type="match status" value="1"/>
</dbReference>
<name>A0A426XVV9_ENSVE</name>
<evidence type="ECO:0000313" key="14">
    <source>
        <dbReference type="EMBL" id="RRT43635.1"/>
    </source>
</evidence>
<comment type="subcellular location">
    <subcellularLocation>
        <location evidence="1 9 10">Nucleus</location>
    </subcellularLocation>
</comment>
<evidence type="ECO:0000256" key="2">
    <source>
        <dbReference type="ARBA" id="ARBA00006789"/>
    </source>
</evidence>
<reference evidence="14 15" key="1">
    <citation type="journal article" date="2014" name="Agronomy (Basel)">
        <title>A Draft Genome Sequence for Ensete ventricosum, the Drought-Tolerant Tree Against Hunger.</title>
        <authorList>
            <person name="Harrison J."/>
            <person name="Moore K.A."/>
            <person name="Paszkiewicz K."/>
            <person name="Jones T."/>
            <person name="Grant M."/>
            <person name="Ambacheew D."/>
            <person name="Muzemil S."/>
            <person name="Studholme D.J."/>
        </authorList>
    </citation>
    <scope>NUCLEOTIDE SEQUENCE [LARGE SCALE GENOMIC DNA]</scope>
</reference>
<evidence type="ECO:0000256" key="5">
    <source>
        <dbReference type="ARBA" id="ARBA00023125"/>
    </source>
</evidence>
<evidence type="ECO:0000259" key="13">
    <source>
        <dbReference type="PROSITE" id="PS50848"/>
    </source>
</evidence>
<evidence type="ECO:0000313" key="15">
    <source>
        <dbReference type="Proteomes" id="UP000287651"/>
    </source>
</evidence>
<dbReference type="PROSITE" id="PS00027">
    <property type="entry name" value="HOMEOBOX_1"/>
    <property type="match status" value="1"/>
</dbReference>
<dbReference type="PROSITE" id="PS50848">
    <property type="entry name" value="START"/>
    <property type="match status" value="1"/>
</dbReference>
<evidence type="ECO:0008006" key="16">
    <source>
        <dbReference type="Google" id="ProtNLM"/>
    </source>
</evidence>
<dbReference type="PANTHER" id="PTHR45654:SF5">
    <property type="entry name" value="HOMEOBOX-LEUCINE ZIPPER PROTEIN ANTHOCYANINLESS 2-RELATED"/>
    <property type="match status" value="1"/>
</dbReference>
<dbReference type="SUPFAM" id="SSF55961">
    <property type="entry name" value="Bet v1-like"/>
    <property type="match status" value="2"/>
</dbReference>
<dbReference type="InterPro" id="IPR057993">
    <property type="entry name" value="HD-Zip_IV_C"/>
</dbReference>
<dbReference type="EMBL" id="AMZH03017006">
    <property type="protein sequence ID" value="RRT43635.1"/>
    <property type="molecule type" value="Genomic_DNA"/>
</dbReference>
<dbReference type="InterPro" id="IPR001356">
    <property type="entry name" value="HD"/>
</dbReference>
<dbReference type="GO" id="GO:0008289">
    <property type="term" value="F:lipid binding"/>
    <property type="evidence" value="ECO:0007669"/>
    <property type="project" value="InterPro"/>
</dbReference>
<evidence type="ECO:0000256" key="11">
    <source>
        <dbReference type="SAM" id="Coils"/>
    </source>
</evidence>
<keyword evidence="4 11" id="KW-0175">Coiled coil</keyword>
<dbReference type="SMART" id="SM00389">
    <property type="entry name" value="HOX"/>
    <property type="match status" value="1"/>
</dbReference>
<evidence type="ECO:0000259" key="12">
    <source>
        <dbReference type="PROSITE" id="PS50071"/>
    </source>
</evidence>
<dbReference type="GO" id="GO:0003677">
    <property type="term" value="F:DNA binding"/>
    <property type="evidence" value="ECO:0007669"/>
    <property type="project" value="UniProtKB-UniRule"/>
</dbReference>
<dbReference type="PROSITE" id="PS50071">
    <property type="entry name" value="HOMEOBOX_2"/>
    <property type="match status" value="1"/>
</dbReference>
<proteinExistence type="inferred from homology"/>
<dbReference type="InterPro" id="IPR042160">
    <property type="entry name" value="HD-Zip_IV"/>
</dbReference>
<dbReference type="Pfam" id="PF00046">
    <property type="entry name" value="Homeodomain"/>
    <property type="match status" value="1"/>
</dbReference>
<sequence length="729" mass="79341">MFKECPHPDEKQRLELSRRLCLESRQVKFWFQNRRTQMKVGTLRDTQILSLLLGLRFPLEFMLVDGLQTQLERCENAMLRQMNEKLRAENMAIREATQSPACKNCGGPAMLGNVSMERQQLRLENARLKEELDRLCALAGKFLGKSASSLVGHISPTMPSSVLELGVGNNVFAGFNSVVAPTISAVPDYLPVFSSNPLGAVAPTMGKNMEALLGSGRSMLLELALAAMEELMSMAQMEEPLWFPCSQDGPKALNYEQYRRTFRPIPGISPVGSVPEASRETRIVSITSVALVETLMDASRWVYMFPSIVAKATTTEVISSGVGGTRDGALQLAELHVLSPLVAVREVSFLRFCKQHAEGVWAVVDVAVDGIRADLSSASCRRLPSGCLVQDMPDGYSKVTWVEHAEYDEGQVHHLYRPLLRSGQAFGAGRWVATLQRQCECLATLVSPTAVARDETGNEPAAGSLKHGEQRRLTDSYDIVISTASITASGRRSMLKLARRMTNAFCAGVCASPAHGWRKLASETIGEDVRVMTRMSLDVPGEPAGLVLSAATSVWIPAPPKRLFDFLCETRFRSKWDILSNGGQMYEMAHIAKGQEAANRVSLIWATDTNAGQTSMMLLQETYTDASGAMLVYAPVDIPAMHLVTNGGDSAHVALLPSGFAILPDGAGYRGELTEEHHTAGSGSLLTIGFQILVNGQPTEKLTAETVDTVNGLISCTVQKIKAAVHSEI</sequence>
<dbReference type="InterPro" id="IPR017970">
    <property type="entry name" value="Homeobox_CS"/>
</dbReference>
<evidence type="ECO:0000256" key="3">
    <source>
        <dbReference type="ARBA" id="ARBA00023015"/>
    </source>
</evidence>